<dbReference type="EMBL" id="JAYJLD010000014">
    <property type="protein sequence ID" value="MEB3102207.1"/>
    <property type="molecule type" value="Genomic_DNA"/>
</dbReference>
<evidence type="ECO:0000313" key="1">
    <source>
        <dbReference type="EMBL" id="MEB3102207.1"/>
    </source>
</evidence>
<dbReference type="RefSeq" id="WP_371754324.1">
    <property type="nucleotide sequence ID" value="NZ_JAYJLD010000014.1"/>
</dbReference>
<sequence>MNGKHQFNDEPYFTMAIQSVLHQHRKEIGMLMDQDHSIPLIKKLSKEILSAAQNFKAITENAVLSTKKGMEHL</sequence>
<dbReference type="Proteomes" id="UP001310386">
    <property type="component" value="Unassembled WGS sequence"/>
</dbReference>
<evidence type="ECO:0000313" key="2">
    <source>
        <dbReference type="Proteomes" id="UP001310386"/>
    </source>
</evidence>
<reference evidence="1" key="1">
    <citation type="submission" date="2023-12" db="EMBL/GenBank/DDBJ databases">
        <title>Fervidustalea candida gen. nov., sp. nov., a novel member of the family Paenibacillaceae isolated from a geothermal area.</title>
        <authorList>
            <person name="Li W.-J."/>
            <person name="Jiao J.-Y."/>
            <person name="Chen Y."/>
        </authorList>
    </citation>
    <scope>NUCLEOTIDE SEQUENCE</scope>
    <source>
        <strain evidence="1">SYSU GA230002</strain>
    </source>
</reference>
<organism evidence="1 2">
    <name type="scientific">Ferviditalea candida</name>
    <dbReference type="NCBI Taxonomy" id="3108399"/>
    <lineage>
        <taxon>Bacteria</taxon>
        <taxon>Bacillati</taxon>
        <taxon>Bacillota</taxon>
        <taxon>Bacilli</taxon>
        <taxon>Bacillales</taxon>
        <taxon>Paenibacillaceae</taxon>
        <taxon>Ferviditalea</taxon>
    </lineage>
</organism>
<keyword evidence="2" id="KW-1185">Reference proteome</keyword>
<proteinExistence type="predicted"/>
<gene>
    <name evidence="1" type="ORF">VF724_11090</name>
</gene>
<comment type="caution">
    <text evidence="1">The sequence shown here is derived from an EMBL/GenBank/DDBJ whole genome shotgun (WGS) entry which is preliminary data.</text>
</comment>
<protein>
    <submittedName>
        <fullName evidence="1">Uncharacterized protein</fullName>
    </submittedName>
</protein>
<accession>A0ABU5ZI71</accession>
<name>A0ABU5ZI71_9BACL</name>